<proteinExistence type="predicted"/>
<reference evidence="1" key="1">
    <citation type="submission" date="2021-05" db="EMBL/GenBank/DDBJ databases">
        <authorList>
            <person name="Scholz U."/>
            <person name="Mascher M."/>
            <person name="Fiebig A."/>
        </authorList>
    </citation>
    <scope>NUCLEOTIDE SEQUENCE [LARGE SCALE GENOMIC DNA]</scope>
</reference>
<evidence type="ECO:0000313" key="1">
    <source>
        <dbReference type="EnsemblPlants" id="AVESA.00010b.r2.3DG0547550.1.CDS"/>
    </source>
</evidence>
<keyword evidence="2" id="KW-1185">Reference proteome</keyword>
<dbReference type="Proteomes" id="UP001732700">
    <property type="component" value="Chromosome 3D"/>
</dbReference>
<accession>A0ACD5W152</accession>
<sequence length="530" mass="59519">MFLGTYIQSFLVCTTVFSKSATTMAPLNPSVELKHVLLCSVPLLIAPVVILLYFQAVGNKKKAIRLPPSPLRLPIIGHLHLMVNQPHRSLQKLARSLGPVVQLQLGGVAAVVVSSPEAAKEVLKTHDVHCCSRPSSPGANLITYGQQDIAFSPYNESWRERRKLFVSELVSSQRVQSFAHALEAQVGDLIQSLSRYPPSEPVNLNETLFTLIDGFIGTVAFGSMNGARLMKYAKFQQVFSEAMVALSAFSAQDFFPSSPVSRWFDKLVGLEARYRRIFMELDAYFEMVLSQHMDPGRVKPEKDDLVDVLINLWKEQAITKDHLKALIMDAFIGGTTTSSVTLLWAMSELIKNPRVMKKAQTEIRDMVADKQSVQVDDLSKLKYLKMVVKETLRLHPPAPLLVPRETMEHVKVLGYDIPPKTRIFVNVWAMGRDPACWQKPEEFYPERFENTSIDFHGSHHELLPFGAGRRICPAIHMGATIVEFTLASLLHSLDWELPRGMTSQDVSMEGTGRQVFCRKTPLYLVPSSYK</sequence>
<name>A0ACD5W152_AVESA</name>
<evidence type="ECO:0000313" key="2">
    <source>
        <dbReference type="Proteomes" id="UP001732700"/>
    </source>
</evidence>
<reference evidence="1" key="2">
    <citation type="submission" date="2025-09" db="UniProtKB">
        <authorList>
            <consortium name="EnsemblPlants"/>
        </authorList>
    </citation>
    <scope>IDENTIFICATION</scope>
</reference>
<organism evidence="1 2">
    <name type="scientific">Avena sativa</name>
    <name type="common">Oat</name>
    <dbReference type="NCBI Taxonomy" id="4498"/>
    <lineage>
        <taxon>Eukaryota</taxon>
        <taxon>Viridiplantae</taxon>
        <taxon>Streptophyta</taxon>
        <taxon>Embryophyta</taxon>
        <taxon>Tracheophyta</taxon>
        <taxon>Spermatophyta</taxon>
        <taxon>Magnoliopsida</taxon>
        <taxon>Liliopsida</taxon>
        <taxon>Poales</taxon>
        <taxon>Poaceae</taxon>
        <taxon>BOP clade</taxon>
        <taxon>Pooideae</taxon>
        <taxon>Poodae</taxon>
        <taxon>Poeae</taxon>
        <taxon>Poeae Chloroplast Group 1 (Aveneae type)</taxon>
        <taxon>Aveninae</taxon>
        <taxon>Avena</taxon>
    </lineage>
</organism>
<dbReference type="EnsemblPlants" id="AVESA.00010b.r2.3DG0547550.1">
    <property type="protein sequence ID" value="AVESA.00010b.r2.3DG0547550.1.CDS"/>
    <property type="gene ID" value="AVESA.00010b.r2.3DG0547550"/>
</dbReference>
<protein>
    <submittedName>
        <fullName evidence="1">Uncharacterized protein</fullName>
    </submittedName>
</protein>